<evidence type="ECO:0000313" key="4">
    <source>
        <dbReference type="EMBL" id="SKA10242.1"/>
    </source>
</evidence>
<dbReference type="EMBL" id="FUWS01000006">
    <property type="protein sequence ID" value="SKA10242.1"/>
    <property type="molecule type" value="Genomic_DNA"/>
</dbReference>
<dbReference type="InterPro" id="IPR001647">
    <property type="entry name" value="HTH_TetR"/>
</dbReference>
<dbReference type="STRING" id="1122192.SAMN02745673_02455"/>
<keyword evidence="1 2" id="KW-0238">DNA-binding</keyword>
<sequence>MEQPTIVTDGRRIKGNRRRRALIEATLRVIERDGVSGVSHRTVSQEARLPTSASTYYFTGLEDLLTAALSSVMTEDAERVRRLTAPGDNRHELALLFAGVVALPGHLLAEYELFLLAARRPALRKATDEWLDALRDFAYCYTDDPVRAWYAAGMIDGILLHSLLRDEKPTAAEIETAIRALLPGPPRNP</sequence>
<protein>
    <submittedName>
        <fullName evidence="4">Transcriptional regulator, TetR family</fullName>
    </submittedName>
</protein>
<dbReference type="Proteomes" id="UP000190637">
    <property type="component" value="Unassembled WGS sequence"/>
</dbReference>
<proteinExistence type="predicted"/>
<feature type="domain" description="HTH tetR-type" evidence="3">
    <location>
        <begin position="16"/>
        <end position="76"/>
    </location>
</feature>
<reference evidence="4 5" key="1">
    <citation type="submission" date="2017-02" db="EMBL/GenBank/DDBJ databases">
        <authorList>
            <person name="Peterson S.W."/>
        </authorList>
    </citation>
    <scope>NUCLEOTIDE SEQUENCE [LARGE SCALE GENOMIC DNA]</scope>
    <source>
        <strain evidence="4 5">DSM 45154</strain>
    </source>
</reference>
<dbReference type="Pfam" id="PF17940">
    <property type="entry name" value="TetR_C_31"/>
    <property type="match status" value="1"/>
</dbReference>
<gene>
    <name evidence="4" type="ORF">SAMN02745673_02455</name>
</gene>
<dbReference type="SUPFAM" id="SSF46689">
    <property type="entry name" value="Homeodomain-like"/>
    <property type="match status" value="1"/>
</dbReference>
<dbReference type="GO" id="GO:0003677">
    <property type="term" value="F:DNA binding"/>
    <property type="evidence" value="ECO:0007669"/>
    <property type="project" value="UniProtKB-UniRule"/>
</dbReference>
<organism evidence="4 5">
    <name type="scientific">Marinactinospora thermotolerans DSM 45154</name>
    <dbReference type="NCBI Taxonomy" id="1122192"/>
    <lineage>
        <taxon>Bacteria</taxon>
        <taxon>Bacillati</taxon>
        <taxon>Actinomycetota</taxon>
        <taxon>Actinomycetes</taxon>
        <taxon>Streptosporangiales</taxon>
        <taxon>Nocardiopsidaceae</taxon>
        <taxon>Marinactinospora</taxon>
    </lineage>
</organism>
<dbReference type="InterPro" id="IPR041583">
    <property type="entry name" value="TetR_C_31"/>
</dbReference>
<dbReference type="PROSITE" id="PS50977">
    <property type="entry name" value="HTH_TETR_2"/>
    <property type="match status" value="1"/>
</dbReference>
<dbReference type="AlphaFoldDB" id="A0A1T4R2H1"/>
<evidence type="ECO:0000313" key="5">
    <source>
        <dbReference type="Proteomes" id="UP000190637"/>
    </source>
</evidence>
<accession>A0A1T4R2H1</accession>
<evidence type="ECO:0000256" key="1">
    <source>
        <dbReference type="ARBA" id="ARBA00023125"/>
    </source>
</evidence>
<dbReference type="RefSeq" id="WP_159457257.1">
    <property type="nucleotide sequence ID" value="NZ_FUWS01000006.1"/>
</dbReference>
<dbReference type="OrthoDB" id="6929199at2"/>
<name>A0A1T4R2H1_9ACTN</name>
<evidence type="ECO:0000256" key="2">
    <source>
        <dbReference type="PROSITE-ProRule" id="PRU00335"/>
    </source>
</evidence>
<evidence type="ECO:0000259" key="3">
    <source>
        <dbReference type="PROSITE" id="PS50977"/>
    </source>
</evidence>
<feature type="DNA-binding region" description="H-T-H motif" evidence="2">
    <location>
        <begin position="39"/>
        <end position="58"/>
    </location>
</feature>
<dbReference type="Gene3D" id="1.10.357.10">
    <property type="entry name" value="Tetracycline Repressor, domain 2"/>
    <property type="match status" value="1"/>
</dbReference>
<dbReference type="InterPro" id="IPR009057">
    <property type="entry name" value="Homeodomain-like_sf"/>
</dbReference>
<keyword evidence="5" id="KW-1185">Reference proteome</keyword>